<name>A0A1R3RF85_ASPC5</name>
<evidence type="ECO:0000313" key="1">
    <source>
        <dbReference type="EMBL" id="OOF93117.1"/>
    </source>
</evidence>
<proteinExistence type="predicted"/>
<dbReference type="Proteomes" id="UP000188318">
    <property type="component" value="Unassembled WGS sequence"/>
</dbReference>
<organism evidence="1 2">
    <name type="scientific">Aspergillus carbonarius (strain ITEM 5010)</name>
    <dbReference type="NCBI Taxonomy" id="602072"/>
    <lineage>
        <taxon>Eukaryota</taxon>
        <taxon>Fungi</taxon>
        <taxon>Dikarya</taxon>
        <taxon>Ascomycota</taxon>
        <taxon>Pezizomycotina</taxon>
        <taxon>Eurotiomycetes</taxon>
        <taxon>Eurotiomycetidae</taxon>
        <taxon>Eurotiales</taxon>
        <taxon>Aspergillaceae</taxon>
        <taxon>Aspergillus</taxon>
        <taxon>Aspergillus subgen. Circumdati</taxon>
    </lineage>
</organism>
<protein>
    <submittedName>
        <fullName evidence="1">Uncharacterized protein</fullName>
    </submittedName>
</protein>
<gene>
    <name evidence="1" type="ORF">ASPCADRAFT_8066</name>
</gene>
<dbReference type="AlphaFoldDB" id="A0A1R3RF85"/>
<dbReference type="OMA" id="NIGENEH"/>
<sequence length="272" mass="31194">MTIFHLHRSREAKRQNIHDKIIKTHTEIENYHDGFLSPWKLLALRIDVSQAPVNTRGIIKFRSRFFSPLALQIVRTSLSTMPSNKAAFDEGKPEYPGYPASRISIISVTRCPFILDLCRDKLATAVQEGFCLDYLTGLRECGATNKGKWKHQPNFELVDVQFSTDGWQILRILEDVEHKVPHVIFDLRQNVDVDKVKWLTVGELKAILRVMAILIVSYLNSTQGRILQAHHNGKRVVIQHTKVLEFEGLKHQPVELFLRYYGSQPIGETASI</sequence>
<dbReference type="VEuPathDB" id="FungiDB:ASPCADRAFT_8066"/>
<accession>A0A1R3RF85</accession>
<evidence type="ECO:0000313" key="2">
    <source>
        <dbReference type="Proteomes" id="UP000188318"/>
    </source>
</evidence>
<reference evidence="2" key="1">
    <citation type="journal article" date="2017" name="Genome Biol.">
        <title>Comparative genomics reveals high biological diversity and specific adaptations in the industrially and medically important fungal genus Aspergillus.</title>
        <authorList>
            <person name="de Vries R.P."/>
            <person name="Riley R."/>
            <person name="Wiebenga A."/>
            <person name="Aguilar-Osorio G."/>
            <person name="Amillis S."/>
            <person name="Uchima C.A."/>
            <person name="Anderluh G."/>
            <person name="Asadollahi M."/>
            <person name="Askin M."/>
            <person name="Barry K."/>
            <person name="Battaglia E."/>
            <person name="Bayram O."/>
            <person name="Benocci T."/>
            <person name="Braus-Stromeyer S.A."/>
            <person name="Caldana C."/>
            <person name="Canovas D."/>
            <person name="Cerqueira G.C."/>
            <person name="Chen F."/>
            <person name="Chen W."/>
            <person name="Choi C."/>
            <person name="Clum A."/>
            <person name="Dos Santos R.A."/>
            <person name="Damasio A.R."/>
            <person name="Diallinas G."/>
            <person name="Emri T."/>
            <person name="Fekete E."/>
            <person name="Flipphi M."/>
            <person name="Freyberg S."/>
            <person name="Gallo A."/>
            <person name="Gournas C."/>
            <person name="Habgood R."/>
            <person name="Hainaut M."/>
            <person name="Harispe M.L."/>
            <person name="Henrissat B."/>
            <person name="Hilden K.S."/>
            <person name="Hope R."/>
            <person name="Hossain A."/>
            <person name="Karabika E."/>
            <person name="Karaffa L."/>
            <person name="Karanyi Z."/>
            <person name="Krasevec N."/>
            <person name="Kuo A."/>
            <person name="Kusch H."/>
            <person name="LaButti K."/>
            <person name="Lagendijk E.L."/>
            <person name="Lapidus A."/>
            <person name="Levasseur A."/>
            <person name="Lindquist E."/>
            <person name="Lipzen A."/>
            <person name="Logrieco A.F."/>
            <person name="MacCabe A."/>
            <person name="Maekelae M.R."/>
            <person name="Malavazi I."/>
            <person name="Melin P."/>
            <person name="Meyer V."/>
            <person name="Mielnichuk N."/>
            <person name="Miskei M."/>
            <person name="Molnar A.P."/>
            <person name="Mule G."/>
            <person name="Ngan C.Y."/>
            <person name="Orejas M."/>
            <person name="Orosz E."/>
            <person name="Ouedraogo J.P."/>
            <person name="Overkamp K.M."/>
            <person name="Park H.-S."/>
            <person name="Perrone G."/>
            <person name="Piumi F."/>
            <person name="Punt P.J."/>
            <person name="Ram A.F."/>
            <person name="Ramon A."/>
            <person name="Rauscher S."/>
            <person name="Record E."/>
            <person name="Riano-Pachon D.M."/>
            <person name="Robert V."/>
            <person name="Roehrig J."/>
            <person name="Ruller R."/>
            <person name="Salamov A."/>
            <person name="Salih N.S."/>
            <person name="Samson R.A."/>
            <person name="Sandor E."/>
            <person name="Sanguinetti M."/>
            <person name="Schuetze T."/>
            <person name="Sepcic K."/>
            <person name="Shelest E."/>
            <person name="Sherlock G."/>
            <person name="Sophianopoulou V."/>
            <person name="Squina F.M."/>
            <person name="Sun H."/>
            <person name="Susca A."/>
            <person name="Todd R.B."/>
            <person name="Tsang A."/>
            <person name="Unkles S.E."/>
            <person name="van de Wiele N."/>
            <person name="van Rossen-Uffink D."/>
            <person name="Oliveira J.V."/>
            <person name="Vesth T.C."/>
            <person name="Visser J."/>
            <person name="Yu J.-H."/>
            <person name="Zhou M."/>
            <person name="Andersen M.R."/>
            <person name="Archer D.B."/>
            <person name="Baker S.E."/>
            <person name="Benoit I."/>
            <person name="Brakhage A.A."/>
            <person name="Braus G.H."/>
            <person name="Fischer R."/>
            <person name="Frisvad J.C."/>
            <person name="Goldman G.H."/>
            <person name="Houbraken J."/>
            <person name="Oakley B."/>
            <person name="Pocsi I."/>
            <person name="Scazzocchio C."/>
            <person name="Seiboth B."/>
            <person name="vanKuyk P.A."/>
            <person name="Wortman J."/>
            <person name="Dyer P.S."/>
            <person name="Grigoriev I.V."/>
        </authorList>
    </citation>
    <scope>NUCLEOTIDE SEQUENCE [LARGE SCALE GENOMIC DNA]</scope>
    <source>
        <strain evidence="2">ITEM 5010</strain>
    </source>
</reference>
<dbReference type="OrthoDB" id="9986677at2759"/>
<dbReference type="EMBL" id="KV907505">
    <property type="protein sequence ID" value="OOF93117.1"/>
    <property type="molecule type" value="Genomic_DNA"/>
</dbReference>
<keyword evidence="2" id="KW-1185">Reference proteome</keyword>
<dbReference type="STRING" id="602072.A0A1R3RF85"/>